<dbReference type="Proteomes" id="UP000499080">
    <property type="component" value="Unassembled WGS sequence"/>
</dbReference>
<accession>A0A4Y2IEG9</accession>
<organism evidence="2 3">
    <name type="scientific">Araneus ventricosus</name>
    <name type="common">Orbweaver spider</name>
    <name type="synonym">Epeira ventricosa</name>
    <dbReference type="NCBI Taxonomy" id="182803"/>
    <lineage>
        <taxon>Eukaryota</taxon>
        <taxon>Metazoa</taxon>
        <taxon>Ecdysozoa</taxon>
        <taxon>Arthropoda</taxon>
        <taxon>Chelicerata</taxon>
        <taxon>Arachnida</taxon>
        <taxon>Araneae</taxon>
        <taxon>Araneomorphae</taxon>
        <taxon>Entelegynae</taxon>
        <taxon>Araneoidea</taxon>
        <taxon>Araneidae</taxon>
        <taxon>Araneus</taxon>
    </lineage>
</organism>
<evidence type="ECO:0000313" key="2">
    <source>
        <dbReference type="EMBL" id="GBM76137.1"/>
    </source>
</evidence>
<evidence type="ECO:0000313" key="3">
    <source>
        <dbReference type="Proteomes" id="UP000499080"/>
    </source>
</evidence>
<dbReference type="AlphaFoldDB" id="A0A4Y2IEG9"/>
<gene>
    <name evidence="2" type="ORF">AVEN_272982_1</name>
</gene>
<keyword evidence="3" id="KW-1185">Reference proteome</keyword>
<dbReference type="EMBL" id="BGPR01002601">
    <property type="protein sequence ID" value="GBM76137.1"/>
    <property type="molecule type" value="Genomic_DNA"/>
</dbReference>
<protein>
    <submittedName>
        <fullName evidence="2">Uncharacterized protein</fullName>
    </submittedName>
</protein>
<comment type="caution">
    <text evidence="2">The sequence shown here is derived from an EMBL/GenBank/DDBJ whole genome shotgun (WGS) entry which is preliminary data.</text>
</comment>
<evidence type="ECO:0000256" key="1">
    <source>
        <dbReference type="SAM" id="MobiDB-lite"/>
    </source>
</evidence>
<feature type="region of interest" description="Disordered" evidence="1">
    <location>
        <begin position="60"/>
        <end position="81"/>
    </location>
</feature>
<feature type="compositionally biased region" description="Basic residues" evidence="1">
    <location>
        <begin position="68"/>
        <end position="81"/>
    </location>
</feature>
<reference evidence="2 3" key="1">
    <citation type="journal article" date="2019" name="Sci. Rep.">
        <title>Orb-weaving spider Araneus ventricosus genome elucidates the spidroin gene catalogue.</title>
        <authorList>
            <person name="Kono N."/>
            <person name="Nakamura H."/>
            <person name="Ohtoshi R."/>
            <person name="Moran D.A.P."/>
            <person name="Shinohara A."/>
            <person name="Yoshida Y."/>
            <person name="Fujiwara M."/>
            <person name="Mori M."/>
            <person name="Tomita M."/>
            <person name="Arakawa K."/>
        </authorList>
    </citation>
    <scope>NUCLEOTIDE SEQUENCE [LARGE SCALE GENOMIC DNA]</scope>
</reference>
<sequence length="81" mass="9459">MTNSSALIYELVVLPDCHFPILQLTGTLVKTEHLIEKRDRAKEDKRKLWQLKKAEINMTKLSKPAKNSTKKKKVSKRHLDF</sequence>
<proteinExistence type="predicted"/>
<name>A0A4Y2IEG9_ARAVE</name>